<comment type="caution">
    <text evidence="2">The sequence shown here is derived from an EMBL/GenBank/DDBJ whole genome shotgun (WGS) entry which is preliminary data.</text>
</comment>
<dbReference type="AlphaFoldDB" id="A0A1J5PSI2"/>
<dbReference type="EMBL" id="MLJW01002742">
    <property type="protein sequence ID" value="OIQ73768.1"/>
    <property type="molecule type" value="Genomic_DNA"/>
</dbReference>
<feature type="compositionally biased region" description="Low complexity" evidence="1">
    <location>
        <begin position="349"/>
        <end position="359"/>
    </location>
</feature>
<organism evidence="2">
    <name type="scientific">mine drainage metagenome</name>
    <dbReference type="NCBI Taxonomy" id="410659"/>
    <lineage>
        <taxon>unclassified sequences</taxon>
        <taxon>metagenomes</taxon>
        <taxon>ecological metagenomes</taxon>
    </lineage>
</organism>
<feature type="compositionally biased region" description="Low complexity" evidence="1">
    <location>
        <begin position="195"/>
        <end position="211"/>
    </location>
</feature>
<reference evidence="2" key="1">
    <citation type="submission" date="2016-10" db="EMBL/GenBank/DDBJ databases">
        <title>Sequence of Gallionella enrichment culture.</title>
        <authorList>
            <person name="Poehlein A."/>
            <person name="Muehling M."/>
            <person name="Daniel R."/>
        </authorList>
    </citation>
    <scope>NUCLEOTIDE SEQUENCE</scope>
</reference>
<feature type="compositionally biased region" description="Low complexity" evidence="1">
    <location>
        <begin position="438"/>
        <end position="449"/>
    </location>
</feature>
<name>A0A1J5PSI2_9ZZZZ</name>
<feature type="compositionally biased region" description="Basic and acidic residues" evidence="1">
    <location>
        <begin position="159"/>
        <end position="172"/>
    </location>
</feature>
<evidence type="ECO:0000313" key="2">
    <source>
        <dbReference type="EMBL" id="OIQ73768.1"/>
    </source>
</evidence>
<evidence type="ECO:0000256" key="1">
    <source>
        <dbReference type="SAM" id="MobiDB-lite"/>
    </source>
</evidence>
<feature type="region of interest" description="Disordered" evidence="1">
    <location>
        <begin position="317"/>
        <end position="542"/>
    </location>
</feature>
<accession>A0A1J5PSI2</accession>
<feature type="compositionally biased region" description="Pro residues" evidence="1">
    <location>
        <begin position="10"/>
        <end position="24"/>
    </location>
</feature>
<feature type="compositionally biased region" description="Basic residues" evidence="1">
    <location>
        <begin position="450"/>
        <end position="461"/>
    </location>
</feature>
<gene>
    <name evidence="2" type="ORF">GALL_445920</name>
</gene>
<feature type="compositionally biased region" description="Basic residues" evidence="1">
    <location>
        <begin position="417"/>
        <end position="437"/>
    </location>
</feature>
<sequence>MRVRRQGPDIPQPPLRRVQGPPPAHAARTGRADRPDPRGGASHGLAAAGGAGGGGGRRDRHPGRARTCPGHSHPGVHGRQGSGATGQRPHHPGQHHEQRGAGRRRSAGQVRRAAEPHRGLSDAGRRRGGQRARGAQGGAEDGGEVADPIRLARRRDRPCRRDFRRGRTEPARRAGLASDRAQAGDHRYRQRSGRLRPALRPGPGSLPGRSGRAAAVFPALRAEEIPARPAVAAAGAAGRVAARRRRGKEEPGARCRARRSRELRHRADLGAIRRLDGAHRFGRAHLHRHRDRFPRPHAGAAGRHFAVHRAGACRLHSAGPCLPRGARTTAAGRRAGPAQALAGKRRQAQARAEQQVRPARAAERRHRHARLCPRHPAAKLRAGGAQAAQPRQPGVAPSRARRYPELRAGVRQGGQGHHFRSGRPGHRHPLQRRRRRPVPAGAPGAVAAHPGRRGARPHLRPRNAGERGVAADRAHRRAGRWRGAACAKRRTGRQDAATRSPGLRPGRRAVQPRQPQADRRNPVRPAAVAGAEKDRQRRALDR</sequence>
<feature type="compositionally biased region" description="Low complexity" evidence="1">
    <location>
        <begin position="382"/>
        <end position="397"/>
    </location>
</feature>
<feature type="compositionally biased region" description="Basic residues" evidence="1">
    <location>
        <begin position="363"/>
        <end position="378"/>
    </location>
</feature>
<feature type="region of interest" description="Disordered" evidence="1">
    <location>
        <begin position="1"/>
        <end position="211"/>
    </location>
</feature>
<feature type="compositionally biased region" description="Basic and acidic residues" evidence="1">
    <location>
        <begin position="531"/>
        <end position="542"/>
    </location>
</feature>
<feature type="compositionally biased region" description="Basic and acidic residues" evidence="1">
    <location>
        <begin position="463"/>
        <end position="473"/>
    </location>
</feature>
<protein>
    <submittedName>
        <fullName evidence="2">Uncharacterized protein</fullName>
    </submittedName>
</protein>
<proteinExistence type="predicted"/>
<feature type="compositionally biased region" description="Basic and acidic residues" evidence="1">
    <location>
        <begin position="112"/>
        <end position="125"/>
    </location>
</feature>
<feature type="compositionally biased region" description="Low complexity" evidence="1">
    <location>
        <begin position="322"/>
        <end position="342"/>
    </location>
</feature>